<feature type="region of interest" description="Disordered" evidence="1">
    <location>
        <begin position="1"/>
        <end position="25"/>
    </location>
</feature>
<dbReference type="RefSeq" id="WP_319955509.1">
    <property type="nucleotide sequence ID" value="NZ_JAXAVX010000013.1"/>
</dbReference>
<comment type="caution">
    <text evidence="3">The sequence shown here is derived from an EMBL/GenBank/DDBJ whole genome shotgun (WGS) entry which is preliminary data.</text>
</comment>
<accession>A0ABU4VNC9</accession>
<dbReference type="NCBIfam" id="TIGR01764">
    <property type="entry name" value="excise"/>
    <property type="match status" value="1"/>
</dbReference>
<dbReference type="EMBL" id="JAXAVX010000013">
    <property type="protein sequence ID" value="MDX8153358.1"/>
    <property type="molecule type" value="Genomic_DNA"/>
</dbReference>
<feature type="domain" description="Helix-turn-helix" evidence="2">
    <location>
        <begin position="40"/>
        <end position="87"/>
    </location>
</feature>
<protein>
    <submittedName>
        <fullName evidence="3">Helix-turn-helix domain-containing protein</fullName>
    </submittedName>
</protein>
<dbReference type="Pfam" id="PF12728">
    <property type="entry name" value="HTH_17"/>
    <property type="match status" value="1"/>
</dbReference>
<organism evidence="3 4">
    <name type="scientific">Patulibacter brassicae</name>
    <dbReference type="NCBI Taxonomy" id="1705717"/>
    <lineage>
        <taxon>Bacteria</taxon>
        <taxon>Bacillati</taxon>
        <taxon>Actinomycetota</taxon>
        <taxon>Thermoleophilia</taxon>
        <taxon>Solirubrobacterales</taxon>
        <taxon>Patulibacteraceae</taxon>
        <taxon>Patulibacter</taxon>
    </lineage>
</organism>
<keyword evidence="4" id="KW-1185">Reference proteome</keyword>
<evidence type="ECO:0000256" key="1">
    <source>
        <dbReference type="SAM" id="MobiDB-lite"/>
    </source>
</evidence>
<evidence type="ECO:0000313" key="4">
    <source>
        <dbReference type="Proteomes" id="UP001277761"/>
    </source>
</evidence>
<evidence type="ECO:0000313" key="3">
    <source>
        <dbReference type="EMBL" id="MDX8153358.1"/>
    </source>
</evidence>
<dbReference type="Proteomes" id="UP001277761">
    <property type="component" value="Unassembled WGS sequence"/>
</dbReference>
<dbReference type="InterPro" id="IPR010093">
    <property type="entry name" value="SinI_DNA-bd"/>
</dbReference>
<dbReference type="InterPro" id="IPR041657">
    <property type="entry name" value="HTH_17"/>
</dbReference>
<gene>
    <name evidence="3" type="ORF">SK069_17300</name>
</gene>
<reference evidence="3 4" key="1">
    <citation type="submission" date="2023-11" db="EMBL/GenBank/DDBJ databases">
        <authorList>
            <person name="Xu M."/>
            <person name="Jiang T."/>
        </authorList>
    </citation>
    <scope>NUCLEOTIDE SEQUENCE [LARGE SCALE GENOMIC DNA]</scope>
    <source>
        <strain evidence="3 4">SD</strain>
    </source>
</reference>
<proteinExistence type="predicted"/>
<name>A0ABU4VNC9_9ACTN</name>
<evidence type="ECO:0000259" key="2">
    <source>
        <dbReference type="Pfam" id="PF12728"/>
    </source>
</evidence>
<sequence>MSTWPHDPPVRRWHQAPATASDEVDWKPAHATSGFSARDVMTVAEAASLLRCSERHIYNLVARDELPGARYLGRNIIIVRPVLVAWLLDGEPKLSS</sequence>